<reference evidence="2" key="1">
    <citation type="submission" date="2016-12" db="EMBL/GenBank/DDBJ databases">
        <title>Arsenic respiratory pathways in the anoxic pelagic waters of the Pacific Ocean.</title>
        <authorList>
            <person name="Saunders J.K."/>
            <person name="Fuchsman C.A."/>
            <person name="McKay C."/>
            <person name="Rocap G."/>
        </authorList>
    </citation>
    <scope>NUCLEOTIDE SEQUENCE</scope>
</reference>
<keyword evidence="2" id="KW-0675">Receptor</keyword>
<protein>
    <submittedName>
        <fullName evidence="2">TRAP transporter solute receptor DctP/TeaA</fullName>
    </submittedName>
</protein>
<dbReference type="AlphaFoldDB" id="A0A2P0QJB8"/>
<evidence type="ECO:0000256" key="1">
    <source>
        <dbReference type="ARBA" id="ARBA00022729"/>
    </source>
</evidence>
<dbReference type="GO" id="GO:0055085">
    <property type="term" value="P:transmembrane transport"/>
    <property type="evidence" value="ECO:0007669"/>
    <property type="project" value="InterPro"/>
</dbReference>
<name>A0A2P0QJB8_9PROT</name>
<dbReference type="Pfam" id="PF03480">
    <property type="entry name" value="DctP"/>
    <property type="match status" value="1"/>
</dbReference>
<sequence>MIIAAVLFRDEISAPTSEQKGAQETAEYRWKMQSLWQAGSINQTVFEDFCDRVTEITGGRLVIEPLPVGSVVGYNETLDAVAAGVLDAQHGGTGYFAGKDPAFGIIGDINGGYEHVRQLTMWFEYGGGKELARELFSAYGLYYIGGVSWGHESIPAKKAIRKIADFSGVKIRAPEGMSQVIFKRIGAAPVNIPGAEVYTALDRGVVEAADWGTLGMNDDLGFHAIAPYPIYPGFHSAPIADVAVNMERWNELPNDIKALVEMAVRDFNRDMIERIGIQDAAVAAAAAEKGIELVAWSAEERRKFREVASGVWAEYAAQSPMAQRIYESHMAFLARLGLL</sequence>
<dbReference type="EMBL" id="KY400105">
    <property type="protein sequence ID" value="ART90556.1"/>
    <property type="molecule type" value="Genomic_DNA"/>
</dbReference>
<dbReference type="NCBIfam" id="NF037995">
    <property type="entry name" value="TRAP_S1"/>
    <property type="match status" value="1"/>
</dbReference>
<dbReference type="InterPro" id="IPR018389">
    <property type="entry name" value="DctP_fam"/>
</dbReference>
<dbReference type="CDD" id="cd13604">
    <property type="entry name" value="PBP2_TRAP_ketoacid_lactate_like"/>
    <property type="match status" value="1"/>
</dbReference>
<evidence type="ECO:0000313" key="2">
    <source>
        <dbReference type="EMBL" id="ART90556.1"/>
    </source>
</evidence>
<dbReference type="PANTHER" id="PTHR33376">
    <property type="match status" value="1"/>
</dbReference>
<organism evidence="2">
    <name type="scientific">uncultured Pseudomonadota bacterium</name>
    <dbReference type="NCBI Taxonomy" id="153809"/>
    <lineage>
        <taxon>Bacteria</taxon>
        <taxon>Pseudomonadati</taxon>
        <taxon>Pseudomonadota</taxon>
        <taxon>environmental samples</taxon>
    </lineage>
</organism>
<dbReference type="Gene3D" id="3.40.190.170">
    <property type="entry name" value="Bacterial extracellular solute-binding protein, family 7"/>
    <property type="match status" value="1"/>
</dbReference>
<dbReference type="InterPro" id="IPR038404">
    <property type="entry name" value="TRAP_DctP_sf"/>
</dbReference>
<dbReference type="PANTHER" id="PTHR33376:SF5">
    <property type="entry name" value="EXTRACYTOPLASMIC SOLUTE RECEPTOR PROTEIN"/>
    <property type="match status" value="1"/>
</dbReference>
<proteinExistence type="predicted"/>
<keyword evidence="1" id="KW-0732">Signal</keyword>
<accession>A0A2P0QJB8</accession>